<sequence>MYEELKKEVQELKHDVNHLKEQQSLQTICLKGTKAINKCFLSISEPKNYHQASDDCIAQGGTLSTPDTRDENDFINDYVRKSLGVSSEIWIGINDMANEGSWVDMTGSQIFFKHWATGATFEPNGGKQENCASLSAAVDGKWFDKSCKEELPFVCQFAIV</sequence>
<dbReference type="PRINTS" id="PR01504">
    <property type="entry name" value="PNCREATITSAP"/>
</dbReference>
<dbReference type="SMART" id="SM00034">
    <property type="entry name" value="CLECT"/>
    <property type="match status" value="1"/>
</dbReference>
<dbReference type="CDD" id="cd03596">
    <property type="entry name" value="CLECT_tetranectin_like"/>
    <property type="match status" value="1"/>
</dbReference>
<name>A0AAV3AD73_PYXAD</name>
<dbReference type="InterPro" id="IPR016186">
    <property type="entry name" value="C-type_lectin-like/link_sf"/>
</dbReference>
<keyword evidence="5" id="KW-1185">Reference proteome</keyword>
<dbReference type="EMBL" id="DYDO01000005">
    <property type="protein sequence ID" value="DBA24853.1"/>
    <property type="molecule type" value="Genomic_DNA"/>
</dbReference>
<evidence type="ECO:0000256" key="1">
    <source>
        <dbReference type="ARBA" id="ARBA00022734"/>
    </source>
</evidence>
<comment type="caution">
    <text evidence="4">The sequence shown here is derived from an EMBL/GenBank/DDBJ whole genome shotgun (WGS) entry which is preliminary data.</text>
</comment>
<dbReference type="Pfam" id="PF00059">
    <property type="entry name" value="Lectin_C"/>
    <property type="match status" value="1"/>
</dbReference>
<dbReference type="PROSITE" id="PS50041">
    <property type="entry name" value="C_TYPE_LECTIN_2"/>
    <property type="match status" value="1"/>
</dbReference>
<dbReference type="InterPro" id="IPR016187">
    <property type="entry name" value="CTDL_fold"/>
</dbReference>
<evidence type="ECO:0000256" key="2">
    <source>
        <dbReference type="ARBA" id="ARBA00023157"/>
    </source>
</evidence>
<evidence type="ECO:0000259" key="3">
    <source>
        <dbReference type="PROSITE" id="PS50041"/>
    </source>
</evidence>
<keyword evidence="2" id="KW-1015">Disulfide bond</keyword>
<keyword evidence="1" id="KW-0430">Lectin</keyword>
<dbReference type="GO" id="GO:0005615">
    <property type="term" value="C:extracellular space"/>
    <property type="evidence" value="ECO:0007669"/>
    <property type="project" value="TreeGrafter"/>
</dbReference>
<dbReference type="GO" id="GO:0030246">
    <property type="term" value="F:carbohydrate binding"/>
    <property type="evidence" value="ECO:0007669"/>
    <property type="project" value="UniProtKB-KW"/>
</dbReference>
<dbReference type="SUPFAM" id="SSF56436">
    <property type="entry name" value="C-type lectin-like"/>
    <property type="match status" value="1"/>
</dbReference>
<evidence type="ECO:0000313" key="4">
    <source>
        <dbReference type="EMBL" id="DBA24853.1"/>
    </source>
</evidence>
<dbReference type="InterPro" id="IPR018378">
    <property type="entry name" value="C-type_lectin_CS"/>
</dbReference>
<gene>
    <name evidence="4" type="ORF">GDO54_012451</name>
</gene>
<dbReference type="InterPro" id="IPR051663">
    <property type="entry name" value="CLec_Tetranectin-domain"/>
</dbReference>
<dbReference type="FunFam" id="3.10.100.10:FF:000010">
    <property type="entry name" value="C-type lectin domain family 3 member A"/>
    <property type="match status" value="1"/>
</dbReference>
<dbReference type="PROSITE" id="PS00615">
    <property type="entry name" value="C_TYPE_LECTIN_1"/>
    <property type="match status" value="1"/>
</dbReference>
<reference evidence="4" key="1">
    <citation type="thesis" date="2020" institute="ProQuest LLC" country="789 East Eisenhower Parkway, Ann Arbor, MI, USA">
        <title>Comparative Genomics and Chromosome Evolution.</title>
        <authorList>
            <person name="Mudd A.B."/>
        </authorList>
    </citation>
    <scope>NUCLEOTIDE SEQUENCE</scope>
    <source>
        <strain evidence="4">1538</strain>
        <tissue evidence="4">Blood</tissue>
    </source>
</reference>
<dbReference type="InterPro" id="IPR001304">
    <property type="entry name" value="C-type_lectin-like"/>
</dbReference>
<dbReference type="AlphaFoldDB" id="A0AAV3AD73"/>
<accession>A0AAV3AD73</accession>
<dbReference type="PANTHER" id="PTHR22799:SF3">
    <property type="entry name" value="TETRANECTIN"/>
    <property type="match status" value="1"/>
</dbReference>
<proteinExistence type="predicted"/>
<dbReference type="SUPFAM" id="SSF57944">
    <property type="entry name" value="Triple coiled coil domain of C-type lectins"/>
    <property type="match status" value="1"/>
</dbReference>
<evidence type="ECO:0000313" key="5">
    <source>
        <dbReference type="Proteomes" id="UP001181693"/>
    </source>
</evidence>
<dbReference type="Proteomes" id="UP001181693">
    <property type="component" value="Unassembled WGS sequence"/>
</dbReference>
<protein>
    <recommendedName>
        <fullName evidence="3">C-type lectin domain-containing protein</fullName>
    </recommendedName>
</protein>
<dbReference type="PANTHER" id="PTHR22799">
    <property type="entry name" value="TETRANECTIN-RELATED"/>
    <property type="match status" value="1"/>
</dbReference>
<feature type="domain" description="C-type lectin" evidence="3">
    <location>
        <begin position="35"/>
        <end position="156"/>
    </location>
</feature>
<organism evidence="4 5">
    <name type="scientific">Pyxicephalus adspersus</name>
    <name type="common">African bullfrog</name>
    <dbReference type="NCBI Taxonomy" id="30357"/>
    <lineage>
        <taxon>Eukaryota</taxon>
        <taxon>Metazoa</taxon>
        <taxon>Chordata</taxon>
        <taxon>Craniata</taxon>
        <taxon>Vertebrata</taxon>
        <taxon>Euteleostomi</taxon>
        <taxon>Amphibia</taxon>
        <taxon>Batrachia</taxon>
        <taxon>Anura</taxon>
        <taxon>Neobatrachia</taxon>
        <taxon>Ranoidea</taxon>
        <taxon>Pyxicephalidae</taxon>
        <taxon>Pyxicephalinae</taxon>
        <taxon>Pyxicephalus</taxon>
    </lineage>
</organism>
<dbReference type="GO" id="GO:0030282">
    <property type="term" value="P:bone mineralization"/>
    <property type="evidence" value="ECO:0007669"/>
    <property type="project" value="TreeGrafter"/>
</dbReference>
<dbReference type="Gene3D" id="3.10.100.10">
    <property type="entry name" value="Mannose-Binding Protein A, subunit A"/>
    <property type="match status" value="1"/>
</dbReference>